<keyword evidence="4" id="KW-0472">Membrane</keyword>
<dbReference type="EMBL" id="VXIT01000007">
    <property type="protein sequence ID" value="KAA6411416.1"/>
    <property type="molecule type" value="Genomic_DNA"/>
</dbReference>
<dbReference type="PANTHER" id="PTHR28668">
    <property type="entry name" value="TRANSMEMBRANE PROTEIN 234"/>
    <property type="match status" value="1"/>
</dbReference>
<sequence>MSTLLPTSPSPSRLRWTLGFLLVGLAWGLTTPFIRRAAVSFVPTPRPSVDGVDASTRVGWARKKVLRAAWTGWDLLRTPGYAVPLVVNLTGSVVFLGGGEGGVEFDGADYEFVGVSVYGVGGVVGRGQGDFQRYLDWDGVGAGRYRALCAVEERLMR</sequence>
<dbReference type="InterPro" id="IPR018908">
    <property type="entry name" value="TMEM234"/>
</dbReference>
<comment type="caution">
    <text evidence="5">The sequence shown here is derived from an EMBL/GenBank/DDBJ whole genome shotgun (WGS) entry which is preliminary data.</text>
</comment>
<dbReference type="Proteomes" id="UP000324767">
    <property type="component" value="Unassembled WGS sequence"/>
</dbReference>
<keyword evidence="3" id="KW-1133">Transmembrane helix</keyword>
<dbReference type="GO" id="GO:0016020">
    <property type="term" value="C:membrane"/>
    <property type="evidence" value="ECO:0007669"/>
    <property type="project" value="UniProtKB-SubCell"/>
</dbReference>
<evidence type="ECO:0000256" key="3">
    <source>
        <dbReference type="ARBA" id="ARBA00022989"/>
    </source>
</evidence>
<name>A0A5M8PPD3_9LECA</name>
<evidence type="ECO:0000256" key="4">
    <source>
        <dbReference type="ARBA" id="ARBA00023136"/>
    </source>
</evidence>
<gene>
    <name evidence="5" type="ORF">FRX48_04696</name>
</gene>
<protein>
    <submittedName>
        <fullName evidence="5">Uncharacterized protein</fullName>
    </submittedName>
</protein>
<accession>A0A5M8PPD3</accession>
<evidence type="ECO:0000256" key="1">
    <source>
        <dbReference type="ARBA" id="ARBA00004141"/>
    </source>
</evidence>
<comment type="subcellular location">
    <subcellularLocation>
        <location evidence="1">Membrane</location>
        <topology evidence="1">Multi-pass membrane protein</topology>
    </subcellularLocation>
</comment>
<dbReference type="OrthoDB" id="43458at2759"/>
<evidence type="ECO:0000313" key="5">
    <source>
        <dbReference type="EMBL" id="KAA6411416.1"/>
    </source>
</evidence>
<reference evidence="5 6" key="1">
    <citation type="submission" date="2019-09" db="EMBL/GenBank/DDBJ databases">
        <title>The hologenome of the rock-dwelling lichen Lasallia pustulata.</title>
        <authorList>
            <person name="Greshake Tzovaras B."/>
            <person name="Segers F."/>
            <person name="Bicker A."/>
            <person name="Dal Grande F."/>
            <person name="Otte J."/>
            <person name="Hankeln T."/>
            <person name="Schmitt I."/>
            <person name="Ebersberger I."/>
        </authorList>
    </citation>
    <scope>NUCLEOTIDE SEQUENCE [LARGE SCALE GENOMIC DNA]</scope>
    <source>
        <strain evidence="5">A1-1</strain>
    </source>
</reference>
<keyword evidence="2" id="KW-0812">Transmembrane</keyword>
<proteinExistence type="predicted"/>
<organism evidence="5 6">
    <name type="scientific">Lasallia pustulata</name>
    <dbReference type="NCBI Taxonomy" id="136370"/>
    <lineage>
        <taxon>Eukaryota</taxon>
        <taxon>Fungi</taxon>
        <taxon>Dikarya</taxon>
        <taxon>Ascomycota</taxon>
        <taxon>Pezizomycotina</taxon>
        <taxon>Lecanoromycetes</taxon>
        <taxon>OSLEUM clade</taxon>
        <taxon>Umbilicariomycetidae</taxon>
        <taxon>Umbilicariales</taxon>
        <taxon>Umbilicariaceae</taxon>
        <taxon>Lasallia</taxon>
    </lineage>
</organism>
<evidence type="ECO:0000256" key="2">
    <source>
        <dbReference type="ARBA" id="ARBA00022692"/>
    </source>
</evidence>
<dbReference type="Pfam" id="PF10639">
    <property type="entry name" value="TMEM234"/>
    <property type="match status" value="1"/>
</dbReference>
<dbReference type="AlphaFoldDB" id="A0A5M8PPD3"/>
<evidence type="ECO:0000313" key="6">
    <source>
        <dbReference type="Proteomes" id="UP000324767"/>
    </source>
</evidence>
<dbReference type="PANTHER" id="PTHR28668:SF1">
    <property type="entry name" value="TRANSMEMBRANE PROTEIN 234"/>
    <property type="match status" value="1"/>
</dbReference>